<dbReference type="RefSeq" id="XP_011297652.1">
    <property type="nucleotide sequence ID" value="XM_011299350.1"/>
</dbReference>
<dbReference type="Gene3D" id="3.30.200.20">
    <property type="entry name" value="Phosphorylase Kinase, domain 1"/>
    <property type="match status" value="1"/>
</dbReference>
<accession>A0A9R1SV11</accession>
<dbReference type="KEGG" id="fas:105263258"/>
<evidence type="ECO:0000256" key="1">
    <source>
        <dbReference type="ARBA" id="ARBA00023209"/>
    </source>
</evidence>
<sequence length="394" mass="45570">MPRIISEIRSISLNIVKTMGVSNKMSDSNPEMRSTAARICRDSLAGIWKHVDSDNVLVKHISGGLSNWMYLVQLPEDTAPAHGEPRQVLLRFYGPMHGQKTVEGMITESVIFALLSERKLGPKLHGLFPGGRIEEYIPARPLLTKELADPELSALIAEKMAQIHRMQVPLNKEPTWMWDTMANWLSTAEDVLKNCEEVDAKQMDIVNQIRSMNLGKEIAWCRNLVSQQKHEIVFCHNDTQEGNILLRQNTRKRDVVLIDFEYSAYNYRGFDVANHFVEWQYDYTAPEYPFYYERQGAEPSDEQKLHFIRHYLRTIGKESAAEEEKLMDEVKVFTIISHLVWGLWSIVNARHSQIPFGYWDFADARLKAYQYLKEKMIVSGPVRCGVKRKDEHND</sequence>
<dbReference type="OrthoDB" id="3649325at2759"/>
<evidence type="ECO:0000256" key="2">
    <source>
        <dbReference type="ARBA" id="ARBA00023264"/>
    </source>
</evidence>
<gene>
    <name evidence="5" type="primary">LOC105263258</name>
</gene>
<keyword evidence="1" id="KW-0444">Lipid biosynthesis</keyword>
<dbReference type="Proteomes" id="UP000694866">
    <property type="component" value="Unplaced"/>
</dbReference>
<reference evidence="5" key="1">
    <citation type="submission" date="2025-08" db="UniProtKB">
        <authorList>
            <consortium name="RefSeq"/>
        </authorList>
    </citation>
    <scope>IDENTIFICATION</scope>
    <source>
        <strain evidence="5">USDA-PBARC FA_bdor</strain>
        <tissue evidence="5">Whole organism</tissue>
    </source>
</reference>
<keyword evidence="1" id="KW-0443">Lipid metabolism</keyword>
<dbReference type="Pfam" id="PF01633">
    <property type="entry name" value="Choline_kinase"/>
    <property type="match status" value="1"/>
</dbReference>
<dbReference type="SUPFAM" id="SSF56112">
    <property type="entry name" value="Protein kinase-like (PK-like)"/>
    <property type="match status" value="1"/>
</dbReference>
<keyword evidence="5" id="KW-0808">Transferase</keyword>
<evidence type="ECO:0000313" key="5">
    <source>
        <dbReference type="RefSeq" id="XP_011297652.1"/>
    </source>
</evidence>
<dbReference type="PANTHER" id="PTHR22603:SF93">
    <property type="entry name" value="RE24176P"/>
    <property type="match status" value="1"/>
</dbReference>
<keyword evidence="4" id="KW-1185">Reference proteome</keyword>
<dbReference type="GO" id="GO:0004103">
    <property type="term" value="F:choline kinase activity"/>
    <property type="evidence" value="ECO:0007669"/>
    <property type="project" value="TreeGrafter"/>
</dbReference>
<dbReference type="GO" id="GO:0004305">
    <property type="term" value="F:ethanolamine kinase activity"/>
    <property type="evidence" value="ECO:0007669"/>
    <property type="project" value="TreeGrafter"/>
</dbReference>
<dbReference type="GO" id="GO:0006646">
    <property type="term" value="P:phosphatidylethanolamine biosynthetic process"/>
    <property type="evidence" value="ECO:0007669"/>
    <property type="project" value="TreeGrafter"/>
</dbReference>
<name>A0A9R1SV11_9HYME</name>
<dbReference type="GeneID" id="105263258"/>
<protein>
    <submittedName>
        <fullName evidence="5">Choline/ethanolamine kinase isoform X1</fullName>
    </submittedName>
</protein>
<keyword evidence="2" id="KW-1208">Phospholipid metabolism</keyword>
<keyword evidence="1" id="KW-0594">Phospholipid biosynthesis</keyword>
<comment type="similarity">
    <text evidence="3">Belongs to the choline/ethanolamine kinase family.</text>
</comment>
<dbReference type="PANTHER" id="PTHR22603">
    <property type="entry name" value="CHOLINE/ETHANOALAMINE KINASE"/>
    <property type="match status" value="1"/>
</dbReference>
<proteinExistence type="inferred from homology"/>
<evidence type="ECO:0000313" key="4">
    <source>
        <dbReference type="Proteomes" id="UP000694866"/>
    </source>
</evidence>
<evidence type="ECO:0000256" key="3">
    <source>
        <dbReference type="ARBA" id="ARBA00038211"/>
    </source>
</evidence>
<dbReference type="CDD" id="cd05156">
    <property type="entry name" value="ChoK_euk"/>
    <property type="match status" value="1"/>
</dbReference>
<dbReference type="AlphaFoldDB" id="A0A9R1SV11"/>
<organism evidence="4 5">
    <name type="scientific">Fopius arisanus</name>
    <dbReference type="NCBI Taxonomy" id="64838"/>
    <lineage>
        <taxon>Eukaryota</taxon>
        <taxon>Metazoa</taxon>
        <taxon>Ecdysozoa</taxon>
        <taxon>Arthropoda</taxon>
        <taxon>Hexapoda</taxon>
        <taxon>Insecta</taxon>
        <taxon>Pterygota</taxon>
        <taxon>Neoptera</taxon>
        <taxon>Endopterygota</taxon>
        <taxon>Hymenoptera</taxon>
        <taxon>Apocrita</taxon>
        <taxon>Ichneumonoidea</taxon>
        <taxon>Braconidae</taxon>
        <taxon>Opiinae</taxon>
        <taxon>Fopius</taxon>
    </lineage>
</organism>
<dbReference type="GO" id="GO:0005737">
    <property type="term" value="C:cytoplasm"/>
    <property type="evidence" value="ECO:0007669"/>
    <property type="project" value="TreeGrafter"/>
</dbReference>
<keyword evidence="5" id="KW-0418">Kinase</keyword>
<dbReference type="Gene3D" id="3.90.1200.10">
    <property type="match status" value="1"/>
</dbReference>
<dbReference type="InterPro" id="IPR011009">
    <property type="entry name" value="Kinase-like_dom_sf"/>
</dbReference>